<comment type="caution">
    <text evidence="1">The sequence shown here is derived from an EMBL/GenBank/DDBJ whole genome shotgun (WGS) entry which is preliminary data.</text>
</comment>
<sequence length="351" mass="39253">MKLKREAKTPKNKAIASLRRGLEVFNGHDDHGRTESVLLHFQHSSEMLTKALLVQKSKAVFDKQKGIAIGLDRALNVATARGYLTAAQAGSIRALDTMRDAAQHWMIVVPEDALFVNARALLTTLDEVLVEPFEDSLADNLPLRVMPLSTTALPSFDVLVDREFRHIAELLAPNKRARDEARGRIRTLLAMEAHVIETVEVSERDIDRIERAIKVGTQVDQVFPRLIALASNITGEGPTLRVHFSKREGAPVRYVSGDDPEAAGAIREVDLQKKYHLSPTALSERLGLTPNKCKALREMLGLDNDQANIMIFEFGSQKHARFSDNALRILQEHNHPEIVEAAWQARPKPRR</sequence>
<dbReference type="AlphaFoldDB" id="A0A418X9I6"/>
<proteinExistence type="predicted"/>
<dbReference type="RefSeq" id="WP_119956828.1">
    <property type="nucleotide sequence ID" value="NZ_QYUR01000008.1"/>
</dbReference>
<gene>
    <name evidence="1" type="ORF">D3879_24780</name>
</gene>
<evidence type="ECO:0000313" key="1">
    <source>
        <dbReference type="EMBL" id="RJG09033.1"/>
    </source>
</evidence>
<dbReference type="Proteomes" id="UP000284021">
    <property type="component" value="Unassembled WGS sequence"/>
</dbReference>
<keyword evidence="2" id="KW-1185">Reference proteome</keyword>
<dbReference type="OrthoDB" id="5138762at2"/>
<dbReference type="EMBL" id="QYUR01000008">
    <property type="protein sequence ID" value="RJG09033.1"/>
    <property type="molecule type" value="Genomic_DNA"/>
</dbReference>
<protein>
    <submittedName>
        <fullName evidence="1">Uncharacterized protein</fullName>
    </submittedName>
</protein>
<evidence type="ECO:0000313" key="2">
    <source>
        <dbReference type="Proteomes" id="UP000284021"/>
    </source>
</evidence>
<organism evidence="1 2">
    <name type="scientific">Pseudomonas cavernicola</name>
    <dbReference type="NCBI Taxonomy" id="2320866"/>
    <lineage>
        <taxon>Bacteria</taxon>
        <taxon>Pseudomonadati</taxon>
        <taxon>Pseudomonadota</taxon>
        <taxon>Gammaproteobacteria</taxon>
        <taxon>Pseudomonadales</taxon>
        <taxon>Pseudomonadaceae</taxon>
        <taxon>Pseudomonas</taxon>
    </lineage>
</organism>
<accession>A0A418X9I6</accession>
<name>A0A418X9I6_9PSED</name>
<reference evidence="1 2" key="1">
    <citation type="submission" date="2018-09" db="EMBL/GenBank/DDBJ databases">
        <authorList>
            <person name="Zhu H."/>
        </authorList>
    </citation>
    <scope>NUCLEOTIDE SEQUENCE [LARGE SCALE GENOMIC DNA]</scope>
    <source>
        <strain evidence="1 2">K1S02-6</strain>
    </source>
</reference>